<keyword evidence="5" id="KW-1185">Reference proteome</keyword>
<dbReference type="InterPro" id="IPR002885">
    <property type="entry name" value="PPR_rpt"/>
</dbReference>
<dbReference type="InterPro" id="IPR044179">
    <property type="entry name" value="PPR5-like"/>
</dbReference>
<organism evidence="4 5">
    <name type="scientific">Dendrobium thyrsiflorum</name>
    <name type="common">Pinecone-like raceme dendrobium</name>
    <name type="synonym">Orchid</name>
    <dbReference type="NCBI Taxonomy" id="117978"/>
    <lineage>
        <taxon>Eukaryota</taxon>
        <taxon>Viridiplantae</taxon>
        <taxon>Streptophyta</taxon>
        <taxon>Embryophyta</taxon>
        <taxon>Tracheophyta</taxon>
        <taxon>Spermatophyta</taxon>
        <taxon>Magnoliopsida</taxon>
        <taxon>Liliopsida</taxon>
        <taxon>Asparagales</taxon>
        <taxon>Orchidaceae</taxon>
        <taxon>Epidendroideae</taxon>
        <taxon>Malaxideae</taxon>
        <taxon>Dendrobiinae</taxon>
        <taxon>Dendrobium</taxon>
    </lineage>
</organism>
<reference evidence="4 5" key="1">
    <citation type="journal article" date="2024" name="Plant Biotechnol. J.">
        <title>Dendrobium thyrsiflorum genome and its molecular insights into genes involved in important horticultural traits.</title>
        <authorList>
            <person name="Chen B."/>
            <person name="Wang J.Y."/>
            <person name="Zheng P.J."/>
            <person name="Li K.L."/>
            <person name="Liang Y.M."/>
            <person name="Chen X.F."/>
            <person name="Zhang C."/>
            <person name="Zhao X."/>
            <person name="He X."/>
            <person name="Zhang G.Q."/>
            <person name="Liu Z.J."/>
            <person name="Xu Q."/>
        </authorList>
    </citation>
    <scope>NUCLEOTIDE SEQUENCE [LARGE SCALE GENOMIC DNA]</scope>
    <source>
        <strain evidence="4">GZMU011</strain>
    </source>
</reference>
<keyword evidence="2" id="KW-0677">Repeat</keyword>
<dbReference type="PROSITE" id="PS51375">
    <property type="entry name" value="PPR"/>
    <property type="match status" value="5"/>
</dbReference>
<evidence type="ECO:0000313" key="4">
    <source>
        <dbReference type="EMBL" id="KAL0923660.1"/>
    </source>
</evidence>
<comment type="similarity">
    <text evidence="1">Belongs to the PPR family. P subfamily.</text>
</comment>
<comment type="caution">
    <text evidence="4">The sequence shown here is derived from an EMBL/GenBank/DDBJ whole genome shotgun (WGS) entry which is preliminary data.</text>
</comment>
<evidence type="ECO:0000256" key="1">
    <source>
        <dbReference type="ARBA" id="ARBA00007626"/>
    </source>
</evidence>
<evidence type="ECO:0000313" key="5">
    <source>
        <dbReference type="Proteomes" id="UP001552299"/>
    </source>
</evidence>
<protein>
    <recommendedName>
        <fullName evidence="6">Pentatricopeptide repeat-containing protein</fullName>
    </recommendedName>
</protein>
<dbReference type="NCBIfam" id="TIGR00756">
    <property type="entry name" value="PPR"/>
    <property type="match status" value="5"/>
</dbReference>
<dbReference type="Pfam" id="PF12854">
    <property type="entry name" value="PPR_1"/>
    <property type="match status" value="1"/>
</dbReference>
<name>A0ABD0VG34_DENTH</name>
<dbReference type="PANTHER" id="PTHR47874">
    <property type="entry name" value="EXPRESSED PROTEIN"/>
    <property type="match status" value="1"/>
</dbReference>
<accession>A0ABD0VG34</accession>
<proteinExistence type="inferred from homology"/>
<dbReference type="AlphaFoldDB" id="A0ABD0VG34"/>
<sequence length="450" mass="50948">MELYSITSSSWSITSPFVPPEESRRSLPVFSAKKSSNFEGPLKTSKGELSKILRTEAAVVGVERKARSSKFNNLWPRAVLEALDDSIASNRWESALKIFALLRKQHWYRPKGQTYSRLLMMLGKCRQPEHASSLFRTMLFEGFNPTLDVYTSLVSAFGHSGLLDEAISTIDEMKTISDCKPDAFTYTILIGCCTKLQRFDLIPSLLAEMSYLGIQCTVVTYNTIIDGYGKAGLLEEMENSLTLMLECGSCVPDIFTLNSIVSAYGDSRRISEMEKWYIEFQHMGIDPDLTTFNILINSYGKTGKYEKMNKIMNFMKKRLMKTQGIKPNSITYCSLVSGYAKAELVEKVPFLIREIENTDVVLDTPFFNSVINAYGQAGDIDIMKEMFVLMKENKCKPDYITFATMIKAYNSMSMDVEAQELKDKMLKLKNEILVDGAIPQNHKIQTWRGG</sequence>
<dbReference type="Proteomes" id="UP001552299">
    <property type="component" value="Unassembled WGS sequence"/>
</dbReference>
<dbReference type="EMBL" id="JANQDX010000006">
    <property type="protein sequence ID" value="KAL0923660.1"/>
    <property type="molecule type" value="Genomic_DNA"/>
</dbReference>
<dbReference type="Gene3D" id="1.25.40.10">
    <property type="entry name" value="Tetratricopeptide repeat domain"/>
    <property type="match status" value="3"/>
</dbReference>
<evidence type="ECO:0008006" key="6">
    <source>
        <dbReference type="Google" id="ProtNLM"/>
    </source>
</evidence>
<dbReference type="Pfam" id="PF01535">
    <property type="entry name" value="PPR"/>
    <property type="match status" value="2"/>
</dbReference>
<feature type="repeat" description="PPR" evidence="3">
    <location>
        <begin position="288"/>
        <end position="322"/>
    </location>
</feature>
<dbReference type="Pfam" id="PF13041">
    <property type="entry name" value="PPR_2"/>
    <property type="match status" value="2"/>
</dbReference>
<feature type="repeat" description="PPR" evidence="3">
    <location>
        <begin position="217"/>
        <end position="251"/>
    </location>
</feature>
<dbReference type="PANTHER" id="PTHR47874:SF6">
    <property type="entry name" value="PENTATRICOPEPTIDE REPEAT-CONTAINING PROTEIN"/>
    <property type="match status" value="1"/>
</dbReference>
<feature type="repeat" description="PPR" evidence="3">
    <location>
        <begin position="253"/>
        <end position="287"/>
    </location>
</feature>
<gene>
    <name evidence="4" type="ORF">M5K25_007726</name>
</gene>
<evidence type="ECO:0000256" key="2">
    <source>
        <dbReference type="ARBA" id="ARBA00022737"/>
    </source>
</evidence>
<evidence type="ECO:0000256" key="3">
    <source>
        <dbReference type="PROSITE-ProRule" id="PRU00708"/>
    </source>
</evidence>
<feature type="repeat" description="PPR" evidence="3">
    <location>
        <begin position="111"/>
        <end position="145"/>
    </location>
</feature>
<feature type="repeat" description="PPR" evidence="3">
    <location>
        <begin position="363"/>
        <end position="397"/>
    </location>
</feature>
<dbReference type="InterPro" id="IPR011990">
    <property type="entry name" value="TPR-like_helical_dom_sf"/>
</dbReference>
<dbReference type="Pfam" id="PF13812">
    <property type="entry name" value="PPR_3"/>
    <property type="match status" value="1"/>
</dbReference>